<accession>A0A4R2JX03</accession>
<protein>
    <submittedName>
        <fullName evidence="1">Uncharacterized protein</fullName>
    </submittedName>
</protein>
<comment type="caution">
    <text evidence="1">The sequence shown here is derived from an EMBL/GenBank/DDBJ whole genome shotgun (WGS) entry which is preliminary data.</text>
</comment>
<sequence length="47" mass="5569">MQLDYALKGIPEEDTFFYCLLQYLLNNYIPLTVYNRKIVGCVCHHDT</sequence>
<gene>
    <name evidence="1" type="ORF">EV203_1132</name>
</gene>
<dbReference type="Proteomes" id="UP000294886">
    <property type="component" value="Unassembled WGS sequence"/>
</dbReference>
<organism evidence="1 2">
    <name type="scientific">Caldanaerobacter subterraneus</name>
    <dbReference type="NCBI Taxonomy" id="911092"/>
    <lineage>
        <taxon>Bacteria</taxon>
        <taxon>Bacillati</taxon>
        <taxon>Bacillota</taxon>
        <taxon>Clostridia</taxon>
        <taxon>Thermoanaerobacterales</taxon>
        <taxon>Thermoanaerobacteraceae</taxon>
        <taxon>Caldanaerobacter</taxon>
    </lineage>
</organism>
<proteinExistence type="predicted"/>
<dbReference type="EMBL" id="SLWU01000013">
    <property type="protein sequence ID" value="TCO63847.1"/>
    <property type="molecule type" value="Genomic_DNA"/>
</dbReference>
<reference evidence="1 2" key="1">
    <citation type="submission" date="2019-03" db="EMBL/GenBank/DDBJ databases">
        <title>Genomic Encyclopedia of Type Strains, Phase IV (KMG-IV): sequencing the most valuable type-strain genomes for metagenomic binning, comparative biology and taxonomic classification.</title>
        <authorList>
            <person name="Goeker M."/>
        </authorList>
    </citation>
    <scope>NUCLEOTIDE SEQUENCE [LARGE SCALE GENOMIC DNA]</scope>
    <source>
        <strain evidence="1 2">DSM 13054</strain>
    </source>
</reference>
<evidence type="ECO:0000313" key="1">
    <source>
        <dbReference type="EMBL" id="TCO63847.1"/>
    </source>
</evidence>
<dbReference type="AlphaFoldDB" id="A0A4R2JX03"/>
<evidence type="ECO:0000313" key="2">
    <source>
        <dbReference type="Proteomes" id="UP000294886"/>
    </source>
</evidence>
<name>A0A4R2JX03_9THEO</name>